<dbReference type="InterPro" id="IPR044862">
    <property type="entry name" value="Pro_4_hyd_alph_FE2OG_OXY"/>
</dbReference>
<dbReference type="AlphaFoldDB" id="A0A7W6GKT2"/>
<evidence type="ECO:0000313" key="3">
    <source>
        <dbReference type="Proteomes" id="UP000574761"/>
    </source>
</evidence>
<dbReference type="PANTHER" id="PTHR12117">
    <property type="entry name" value="HISTONE ACETYLTRANSFERASE COMPLEX"/>
    <property type="match status" value="1"/>
</dbReference>
<dbReference type="RefSeq" id="WP_183807653.1">
    <property type="nucleotide sequence ID" value="NZ_JACIEE010000011.1"/>
</dbReference>
<proteinExistence type="predicted"/>
<evidence type="ECO:0000313" key="2">
    <source>
        <dbReference type="EMBL" id="MBB3979411.1"/>
    </source>
</evidence>
<organism evidence="2 3">
    <name type="scientific">Mycoplana azooxidifex</name>
    <dbReference type="NCBI Taxonomy" id="1636188"/>
    <lineage>
        <taxon>Bacteria</taxon>
        <taxon>Pseudomonadati</taxon>
        <taxon>Pseudomonadota</taxon>
        <taxon>Alphaproteobacteria</taxon>
        <taxon>Hyphomicrobiales</taxon>
        <taxon>Rhizobiaceae</taxon>
        <taxon>Mycoplana</taxon>
    </lineage>
</organism>
<keyword evidence="3" id="KW-1185">Reference proteome</keyword>
<comment type="caution">
    <text evidence="2">The sequence shown here is derived from an EMBL/GenBank/DDBJ whole genome shotgun (WGS) entry which is preliminary data.</text>
</comment>
<dbReference type="Pfam" id="PF13640">
    <property type="entry name" value="2OG-FeII_Oxy_3"/>
    <property type="match status" value="1"/>
</dbReference>
<dbReference type="PANTHER" id="PTHR12117:SF0">
    <property type="entry name" value="PROLYL 3-HYDROXYLASE OGFOD1"/>
    <property type="match status" value="1"/>
</dbReference>
<dbReference type="InterPro" id="IPR051842">
    <property type="entry name" value="uS12_prolyl_hydroxylase"/>
</dbReference>
<sequence length="281" mass="32828">MVYLHEMDEKFGHVSSNIDREKGSELHESYQQADPFPHIVIENFLPPNVLEVCLKDFPASSEEAEQKFDRRQERLKESFNPDILPPSTRQIFYSFNSRPFIRVIENITGIKGLIPDPYFAGAGLHRIHQGGHLSVHADFNHHKPMNLERRVNILIYLNKDWQPEYGGQLELWDQDMTRCAHSIVPSFNRCVIFNTTQESMHGNPQLINHPQGIPRRSIALYYYTSTWDETKRDATTQFRVRPGTNDRVDWRTKVNEMALELAPPLVMRNFRRLKKHLAGTH</sequence>
<gene>
    <name evidence="2" type="ORF">GGQ64_004653</name>
</gene>
<protein>
    <submittedName>
        <fullName evidence="2">Rps23 Pro-64 3,4-dihydroxylase Tpa1-like proline 4-hydroxylase</fullName>
    </submittedName>
</protein>
<dbReference type="Gene3D" id="2.60.120.620">
    <property type="entry name" value="q2cbj1_9rhob like domain"/>
    <property type="match status" value="1"/>
</dbReference>
<feature type="domain" description="Prolyl 4-hydroxylase alpha subunit Fe(2+) 2OG dioxygenase" evidence="1">
    <location>
        <begin position="123"/>
        <end position="223"/>
    </location>
</feature>
<evidence type="ECO:0000259" key="1">
    <source>
        <dbReference type="Pfam" id="PF13640"/>
    </source>
</evidence>
<accession>A0A7W6GKT2</accession>
<dbReference type="EMBL" id="JACIEE010000011">
    <property type="protein sequence ID" value="MBB3979411.1"/>
    <property type="molecule type" value="Genomic_DNA"/>
</dbReference>
<dbReference type="Proteomes" id="UP000574761">
    <property type="component" value="Unassembled WGS sequence"/>
</dbReference>
<reference evidence="2 3" key="1">
    <citation type="submission" date="2020-08" db="EMBL/GenBank/DDBJ databases">
        <title>Genomic Encyclopedia of Type Strains, Phase IV (KMG-IV): sequencing the most valuable type-strain genomes for metagenomic binning, comparative biology and taxonomic classification.</title>
        <authorList>
            <person name="Goeker M."/>
        </authorList>
    </citation>
    <scope>NUCLEOTIDE SEQUENCE [LARGE SCALE GENOMIC DNA]</scope>
    <source>
        <strain evidence="2 3">DSM 100211</strain>
    </source>
</reference>
<name>A0A7W6GKT2_9HYPH</name>